<proteinExistence type="predicted"/>
<evidence type="ECO:0000259" key="4">
    <source>
        <dbReference type="PROSITE" id="PS50949"/>
    </source>
</evidence>
<reference evidence="5 6" key="1">
    <citation type="submission" date="2024-10" db="EMBL/GenBank/DDBJ databases">
        <title>The Natural Products Discovery Center: Release of the First 8490 Sequenced Strains for Exploring Actinobacteria Biosynthetic Diversity.</title>
        <authorList>
            <person name="Kalkreuter E."/>
            <person name="Kautsar S.A."/>
            <person name="Yang D."/>
            <person name="Bader C.D."/>
            <person name="Teijaro C.N."/>
            <person name="Fluegel L."/>
            <person name="Davis C.M."/>
            <person name="Simpson J.R."/>
            <person name="Lauterbach L."/>
            <person name="Steele A.D."/>
            <person name="Gui C."/>
            <person name="Meng S."/>
            <person name="Li G."/>
            <person name="Viehrig K."/>
            <person name="Ye F."/>
            <person name="Su P."/>
            <person name="Kiefer A.F."/>
            <person name="Nichols A."/>
            <person name="Cepeda A.J."/>
            <person name="Yan W."/>
            <person name="Fan B."/>
            <person name="Jiang Y."/>
            <person name="Adhikari A."/>
            <person name="Zheng C.-J."/>
            <person name="Schuster L."/>
            <person name="Cowan T.M."/>
            <person name="Smanski M.J."/>
            <person name="Chevrette M.G."/>
            <person name="De Carvalho L.P.S."/>
            <person name="Shen B."/>
        </authorList>
    </citation>
    <scope>NUCLEOTIDE SEQUENCE [LARGE SCALE GENOMIC DNA]</scope>
    <source>
        <strain evidence="5 6">NPDC050545</strain>
    </source>
</reference>
<protein>
    <submittedName>
        <fullName evidence="5">GntR family transcriptional regulator</fullName>
    </submittedName>
</protein>
<dbReference type="InterPro" id="IPR036388">
    <property type="entry name" value="WH-like_DNA-bd_sf"/>
</dbReference>
<evidence type="ECO:0000256" key="1">
    <source>
        <dbReference type="ARBA" id="ARBA00023015"/>
    </source>
</evidence>
<dbReference type="InterPro" id="IPR000524">
    <property type="entry name" value="Tscrpt_reg_HTH_GntR"/>
</dbReference>
<comment type="caution">
    <text evidence="5">The sequence shown here is derived from an EMBL/GenBank/DDBJ whole genome shotgun (WGS) entry which is preliminary data.</text>
</comment>
<evidence type="ECO:0000256" key="2">
    <source>
        <dbReference type="ARBA" id="ARBA00023125"/>
    </source>
</evidence>
<dbReference type="PANTHER" id="PTHR38445:SF10">
    <property type="entry name" value="GNTR-FAMILY TRANSCRIPTIONAL REGULATOR"/>
    <property type="match status" value="1"/>
</dbReference>
<dbReference type="Proteomes" id="UP001612741">
    <property type="component" value="Unassembled WGS sequence"/>
</dbReference>
<dbReference type="RefSeq" id="WP_397081982.1">
    <property type="nucleotide sequence ID" value="NZ_JBITGY010000004.1"/>
</dbReference>
<evidence type="ECO:0000313" key="5">
    <source>
        <dbReference type="EMBL" id="MFI6498738.1"/>
    </source>
</evidence>
<evidence type="ECO:0000256" key="3">
    <source>
        <dbReference type="ARBA" id="ARBA00023163"/>
    </source>
</evidence>
<dbReference type="SUPFAM" id="SSF46785">
    <property type="entry name" value="Winged helix' DNA-binding domain"/>
    <property type="match status" value="1"/>
</dbReference>
<dbReference type="SMART" id="SM00345">
    <property type="entry name" value="HTH_GNTR"/>
    <property type="match status" value="1"/>
</dbReference>
<evidence type="ECO:0000313" key="6">
    <source>
        <dbReference type="Proteomes" id="UP001612741"/>
    </source>
</evidence>
<dbReference type="Gene3D" id="1.10.10.10">
    <property type="entry name" value="Winged helix-like DNA-binding domain superfamily/Winged helix DNA-binding domain"/>
    <property type="match status" value="1"/>
</dbReference>
<dbReference type="PANTHER" id="PTHR38445">
    <property type="entry name" value="HTH-TYPE TRANSCRIPTIONAL REPRESSOR YTRA"/>
    <property type="match status" value="1"/>
</dbReference>
<dbReference type="Pfam" id="PF00392">
    <property type="entry name" value="GntR"/>
    <property type="match status" value="1"/>
</dbReference>
<dbReference type="PROSITE" id="PS50949">
    <property type="entry name" value="HTH_GNTR"/>
    <property type="match status" value="1"/>
</dbReference>
<gene>
    <name evidence="5" type="ORF">ACIBG2_15210</name>
</gene>
<feature type="domain" description="HTH gntR-type" evidence="4">
    <location>
        <begin position="11"/>
        <end position="79"/>
    </location>
</feature>
<dbReference type="EMBL" id="JBITGY010000004">
    <property type="protein sequence ID" value="MFI6498738.1"/>
    <property type="molecule type" value="Genomic_DNA"/>
</dbReference>
<keyword evidence="6" id="KW-1185">Reference proteome</keyword>
<dbReference type="CDD" id="cd07377">
    <property type="entry name" value="WHTH_GntR"/>
    <property type="match status" value="1"/>
</dbReference>
<dbReference type="InterPro" id="IPR036390">
    <property type="entry name" value="WH_DNA-bd_sf"/>
</dbReference>
<sequence length="122" mass="13728">MKQVSMFDDRSPIYRQIAERIKAEVLSEQLKGDEQVMSTNQYAAFYRINPATAAKAFQQLVEEGVLYKKRGIGMFVSPNARDALRATRRDGFFTEVVDPMVSEAKAIGIPLEDVIARIEGAR</sequence>
<keyword evidence="2" id="KW-0238">DNA-binding</keyword>
<organism evidence="5 6">
    <name type="scientific">Nonomuraea typhae</name>
    <dbReference type="NCBI Taxonomy" id="2603600"/>
    <lineage>
        <taxon>Bacteria</taxon>
        <taxon>Bacillati</taxon>
        <taxon>Actinomycetota</taxon>
        <taxon>Actinomycetes</taxon>
        <taxon>Streptosporangiales</taxon>
        <taxon>Streptosporangiaceae</taxon>
        <taxon>Nonomuraea</taxon>
    </lineage>
</organism>
<accession>A0ABW7YU03</accession>
<keyword evidence="3" id="KW-0804">Transcription</keyword>
<keyword evidence="1" id="KW-0805">Transcription regulation</keyword>
<name>A0ABW7YU03_9ACTN</name>